<dbReference type="RefSeq" id="WP_013372049.1">
    <property type="nucleotide sequence ID" value="NC_014622.2"/>
</dbReference>
<dbReference type="KEGG" id="ppm:PPSC2_16410"/>
<dbReference type="HOGENOM" id="CLU_2524399_0_0_9"/>
<dbReference type="EMBL" id="CP002213">
    <property type="protein sequence ID" value="ADO57463.1"/>
    <property type="molecule type" value="Genomic_DNA"/>
</dbReference>
<dbReference type="Proteomes" id="UP000006868">
    <property type="component" value="Chromosome"/>
</dbReference>
<name>E3E5A3_PAEPS</name>
<accession>E3E5A3</accession>
<proteinExistence type="predicted"/>
<reference evidence="1 2" key="1">
    <citation type="journal article" date="2011" name="J. Bacteriol.">
        <title>Complete genome sequence of Paenibacillus polymyxa SC2, a strain of plant growth-promoting Rhizobacterium with broad-spectrum antimicrobial activity.</title>
        <authorList>
            <person name="Ma M."/>
            <person name="Wang C."/>
            <person name="Ding Y."/>
            <person name="Li L."/>
            <person name="Shen D."/>
            <person name="Jiang X."/>
            <person name="Guan D."/>
            <person name="Cao F."/>
            <person name="Chen H."/>
            <person name="Feng R."/>
            <person name="Wang X."/>
            <person name="Ge Y."/>
            <person name="Yao L."/>
            <person name="Bing X."/>
            <person name="Yang X."/>
            <person name="Li J."/>
            <person name="Du B."/>
        </authorList>
    </citation>
    <scope>NUCLEOTIDE SEQUENCE [LARGE SCALE GENOMIC DNA]</scope>
    <source>
        <strain evidence="1 2">SC2</strain>
    </source>
</reference>
<dbReference type="OrthoDB" id="2655446at2"/>
<evidence type="ECO:0000313" key="2">
    <source>
        <dbReference type="Proteomes" id="UP000006868"/>
    </source>
</evidence>
<sequence length="83" mass="9577">MTQQTVLAIIQKYVSTTKALRANTAMFTAMLAERSVQDEALQRLWQERDELYDQWYNAAVCLRGMPEGNAALAIYEMEQLQDM</sequence>
<gene>
    <name evidence="1" type="ORF">PPSC2_16410</name>
</gene>
<evidence type="ECO:0000313" key="1">
    <source>
        <dbReference type="EMBL" id="ADO57463.1"/>
    </source>
</evidence>
<organism evidence="1 2">
    <name type="scientific">Paenibacillus polymyxa (strain SC2)</name>
    <name type="common">Bacillus polymyxa</name>
    <dbReference type="NCBI Taxonomy" id="886882"/>
    <lineage>
        <taxon>Bacteria</taxon>
        <taxon>Bacillati</taxon>
        <taxon>Bacillota</taxon>
        <taxon>Bacilli</taxon>
        <taxon>Bacillales</taxon>
        <taxon>Paenibacillaceae</taxon>
        <taxon>Paenibacillus</taxon>
    </lineage>
</organism>
<protein>
    <submittedName>
        <fullName evidence="1">Uncharacterized protein</fullName>
    </submittedName>
</protein>
<dbReference type="PATRIC" id="fig|886882.15.peg.3504"/>
<dbReference type="AlphaFoldDB" id="E3E5A3"/>